<dbReference type="GeneID" id="38782069"/>
<keyword evidence="6" id="KW-0479">Metal-binding</keyword>
<sequence>MSSKKRTVSEVLEDDSDRQTRRRAAVETVPVRDHSLAYPSILASAKPVPFQQPLPLLTFSYTPDRLLEFTDSALRYYVEPPKRAELRYGYERWVRRPEEKGRLDGLLKAVSKVRTRMDAGGSDGGAWLRDVGVISWRGVMTKILTAPYEQRDGWEMNVMEVNGTLYLEEHLSDARLAEKNDIVPHHRLQSYYGYSFESWSTSSKSGPRETVEGHLPGWGGDVDTNVQWCSVVKTKLGDTRIVIGGEVDCVRGTFTGKTDTFVELKTSLAIRGPQDEAKFEKKLLKFYFQSFLLGVPEIVVGFRTPSGQLTTLQSFKTIEIPRLVRGKPGAWDPLICLDWGYRFLSFLKSVIHPRYDDTAILVGKGNTEEANTKARVWRVKFVQGSGVSVSPLDDSGVGEVEGDEDRVGFLPKWYWDGLQVPDPIHNKEEDVSEEPHNQDLERTTATPAVSLPRGWQI</sequence>
<dbReference type="GO" id="GO:0004518">
    <property type="term" value="F:nuclease activity"/>
    <property type="evidence" value="ECO:0007669"/>
    <property type="project" value="UniProtKB-KW"/>
</dbReference>
<feature type="domain" description="RAI1-like" evidence="8">
    <location>
        <begin position="51"/>
        <end position="415"/>
    </location>
</feature>
<dbReference type="GO" id="GO:0005634">
    <property type="term" value="C:nucleus"/>
    <property type="evidence" value="ECO:0007669"/>
    <property type="project" value="UniProtKB-SubCell"/>
</dbReference>
<name>A0A401GSD7_9APHY</name>
<gene>
    <name evidence="9" type="ORF">SCP_0703380</name>
</gene>
<dbReference type="Pfam" id="PF08652">
    <property type="entry name" value="RAI1"/>
    <property type="match status" value="1"/>
</dbReference>
<comment type="catalytic activity">
    <reaction evidence="5">
        <text>a 5'-end NAD(+)-phospho-ribonucleoside in mRNA + H2O = a 5'-end phospho-ribonucleoside in mRNA + NAD(+) + H(+)</text>
        <dbReference type="Rhea" id="RHEA:60880"/>
        <dbReference type="Rhea" id="RHEA-COMP:15692"/>
        <dbReference type="Rhea" id="RHEA-COMP:15698"/>
        <dbReference type="ChEBI" id="CHEBI:15377"/>
        <dbReference type="ChEBI" id="CHEBI:15378"/>
        <dbReference type="ChEBI" id="CHEBI:57540"/>
        <dbReference type="ChEBI" id="CHEBI:138282"/>
        <dbReference type="ChEBI" id="CHEBI:144029"/>
    </reaction>
    <physiologicalReaction direction="left-to-right" evidence="5">
        <dbReference type="Rhea" id="RHEA:60881"/>
    </physiologicalReaction>
</comment>
<protein>
    <recommendedName>
        <fullName evidence="6">Decapping nuclease</fullName>
        <ecNumber evidence="6">3.6.1.-</ecNumber>
    </recommendedName>
</protein>
<dbReference type="GO" id="GO:0000166">
    <property type="term" value="F:nucleotide binding"/>
    <property type="evidence" value="ECO:0007669"/>
    <property type="project" value="UniProtKB-KW"/>
</dbReference>
<reference evidence="9 10" key="1">
    <citation type="journal article" date="2018" name="Sci. Rep.">
        <title>Genome sequence of the cauliflower mushroom Sparassis crispa (Hanabiratake) and its association with beneficial usage.</title>
        <authorList>
            <person name="Kiyama R."/>
            <person name="Furutani Y."/>
            <person name="Kawaguchi K."/>
            <person name="Nakanishi T."/>
        </authorList>
    </citation>
    <scope>NUCLEOTIDE SEQUENCE [LARGE SCALE GENOMIC DNA]</scope>
</reference>
<dbReference type="GO" id="GO:0110155">
    <property type="term" value="P:NAD-cap decapping"/>
    <property type="evidence" value="ECO:0007669"/>
    <property type="project" value="TreeGrafter"/>
</dbReference>
<comment type="subcellular location">
    <subcellularLocation>
        <location evidence="6">Nucleus</location>
    </subcellularLocation>
</comment>
<feature type="region of interest" description="Disordered" evidence="7">
    <location>
        <begin position="424"/>
        <end position="457"/>
    </location>
</feature>
<dbReference type="EC" id="3.6.1.-" evidence="6"/>
<proteinExistence type="inferred from homology"/>
<evidence type="ECO:0000256" key="4">
    <source>
        <dbReference type="ARBA" id="ARBA00044692"/>
    </source>
</evidence>
<dbReference type="EMBL" id="BFAD01000007">
    <property type="protein sequence ID" value="GBE85152.1"/>
    <property type="molecule type" value="Genomic_DNA"/>
</dbReference>
<evidence type="ECO:0000256" key="1">
    <source>
        <dbReference type="ARBA" id="ARBA00001968"/>
    </source>
</evidence>
<dbReference type="STRING" id="139825.A0A401GSD7"/>
<dbReference type="GO" id="GO:0000956">
    <property type="term" value="P:nuclear-transcribed mRNA catabolic process"/>
    <property type="evidence" value="ECO:0007669"/>
    <property type="project" value="TreeGrafter"/>
</dbReference>
<dbReference type="GO" id="GO:0005829">
    <property type="term" value="C:cytosol"/>
    <property type="evidence" value="ECO:0007669"/>
    <property type="project" value="TreeGrafter"/>
</dbReference>
<feature type="compositionally biased region" description="Basic and acidic residues" evidence="7">
    <location>
        <begin position="424"/>
        <end position="442"/>
    </location>
</feature>
<evidence type="ECO:0000256" key="5">
    <source>
        <dbReference type="ARBA" id="ARBA00048124"/>
    </source>
</evidence>
<dbReference type="AlphaFoldDB" id="A0A401GSD7"/>
<dbReference type="GO" id="GO:0003723">
    <property type="term" value="F:RNA binding"/>
    <property type="evidence" value="ECO:0007669"/>
    <property type="project" value="UniProtKB-KW"/>
</dbReference>
<evidence type="ECO:0000256" key="6">
    <source>
        <dbReference type="RuleBase" id="RU367113"/>
    </source>
</evidence>
<comment type="catalytic activity">
    <reaction evidence="3">
        <text>a 5'-end (N(7)-methyl 5'-triphosphoguanosine)-ribonucleoside-ribonucleotide in mRNA + H2O = a (N(7)-methyl 5'-triphosphoguanosine)-nucleoside + a 5'-end phospho-ribonucleoside in mRNA + H(+)</text>
        <dbReference type="Rhea" id="RHEA:66928"/>
        <dbReference type="Rhea" id="RHEA-COMP:15692"/>
        <dbReference type="Rhea" id="RHEA-COMP:17313"/>
        <dbReference type="ChEBI" id="CHEBI:15377"/>
        <dbReference type="ChEBI" id="CHEBI:15378"/>
        <dbReference type="ChEBI" id="CHEBI:138282"/>
        <dbReference type="ChEBI" id="CHEBI:172876"/>
        <dbReference type="ChEBI" id="CHEBI:172877"/>
    </reaction>
    <physiologicalReaction direction="left-to-right" evidence="3">
        <dbReference type="Rhea" id="RHEA:66929"/>
    </physiologicalReaction>
</comment>
<keyword evidence="6" id="KW-0539">Nucleus</keyword>
<dbReference type="GO" id="GO:0046872">
    <property type="term" value="F:metal ion binding"/>
    <property type="evidence" value="ECO:0007669"/>
    <property type="project" value="UniProtKB-KW"/>
</dbReference>
<dbReference type="FunCoup" id="A0A401GSD7">
    <property type="interactions" value="238"/>
</dbReference>
<evidence type="ECO:0000256" key="2">
    <source>
        <dbReference type="ARBA" id="ARBA00006562"/>
    </source>
</evidence>
<dbReference type="OrthoDB" id="5853397at2759"/>
<keyword evidence="6" id="KW-0694">RNA-binding</keyword>
<evidence type="ECO:0000313" key="9">
    <source>
        <dbReference type="EMBL" id="GBE85152.1"/>
    </source>
</evidence>
<feature type="region of interest" description="Disordered" evidence="7">
    <location>
        <begin position="1"/>
        <end position="24"/>
    </location>
</feature>
<comment type="similarity">
    <text evidence="2 6">Belongs to the DXO/Dom3Z family.</text>
</comment>
<dbReference type="GO" id="GO:0034353">
    <property type="term" value="F:mRNA 5'-diphosphatase activity"/>
    <property type="evidence" value="ECO:0007669"/>
    <property type="project" value="TreeGrafter"/>
</dbReference>
<dbReference type="Proteomes" id="UP000287166">
    <property type="component" value="Unassembled WGS sequence"/>
</dbReference>
<comment type="caution">
    <text evidence="9">The sequence shown here is derived from an EMBL/GenBank/DDBJ whole genome shotgun (WGS) entry which is preliminary data.</text>
</comment>
<evidence type="ECO:0000256" key="7">
    <source>
        <dbReference type="SAM" id="MobiDB-lite"/>
    </source>
</evidence>
<dbReference type="InterPro" id="IPR013961">
    <property type="entry name" value="RAI1"/>
</dbReference>
<comment type="catalytic activity">
    <reaction evidence="4">
        <text>a 5'-end triphospho-ribonucleoside in mRNA + H2O = a 5'-end phospho-ribonucleoside in mRNA + diphosphate + H(+)</text>
        <dbReference type="Rhea" id="RHEA:78683"/>
        <dbReference type="Rhea" id="RHEA-COMP:15692"/>
        <dbReference type="Rhea" id="RHEA-COMP:17164"/>
        <dbReference type="ChEBI" id="CHEBI:15377"/>
        <dbReference type="ChEBI" id="CHEBI:15378"/>
        <dbReference type="ChEBI" id="CHEBI:33019"/>
        <dbReference type="ChEBI" id="CHEBI:138282"/>
        <dbReference type="ChEBI" id="CHEBI:167618"/>
    </reaction>
    <physiologicalReaction direction="left-to-right" evidence="4">
        <dbReference type="Rhea" id="RHEA:78684"/>
    </physiologicalReaction>
</comment>
<dbReference type="PANTHER" id="PTHR12395">
    <property type="entry name" value="DOM-3 RELATED"/>
    <property type="match status" value="1"/>
</dbReference>
<keyword evidence="6" id="KW-0547">Nucleotide-binding</keyword>
<evidence type="ECO:0000313" key="10">
    <source>
        <dbReference type="Proteomes" id="UP000287166"/>
    </source>
</evidence>
<dbReference type="InterPro" id="IPR039039">
    <property type="entry name" value="RAI1-like_fam"/>
</dbReference>
<evidence type="ECO:0000259" key="8">
    <source>
        <dbReference type="Pfam" id="PF08652"/>
    </source>
</evidence>
<dbReference type="RefSeq" id="XP_027616065.1">
    <property type="nucleotide sequence ID" value="XM_027760264.1"/>
</dbReference>
<accession>A0A401GSD7</accession>
<comment type="cofactor">
    <cofactor evidence="1 6">
        <name>a divalent metal cation</name>
        <dbReference type="ChEBI" id="CHEBI:60240"/>
    </cofactor>
</comment>
<organism evidence="9 10">
    <name type="scientific">Sparassis crispa</name>
    <dbReference type="NCBI Taxonomy" id="139825"/>
    <lineage>
        <taxon>Eukaryota</taxon>
        <taxon>Fungi</taxon>
        <taxon>Dikarya</taxon>
        <taxon>Basidiomycota</taxon>
        <taxon>Agaricomycotina</taxon>
        <taxon>Agaricomycetes</taxon>
        <taxon>Polyporales</taxon>
        <taxon>Sparassidaceae</taxon>
        <taxon>Sparassis</taxon>
    </lineage>
</organism>
<keyword evidence="6" id="KW-0378">Hydrolase</keyword>
<keyword evidence="6" id="KW-0540">Nuclease</keyword>
<keyword evidence="10" id="KW-1185">Reference proteome</keyword>
<dbReference type="PANTHER" id="PTHR12395:SF9">
    <property type="entry name" value="DECAPPING AND EXORIBONUCLEASE PROTEIN"/>
    <property type="match status" value="1"/>
</dbReference>
<evidence type="ECO:0000256" key="3">
    <source>
        <dbReference type="ARBA" id="ARBA00044676"/>
    </source>
</evidence>
<comment type="function">
    <text evidence="6">Decapping enzyme for NAD-capped RNAs: specifically hydrolyzes the nicotinamide adenine dinucleotide (NAD) cap from a subset of RNAs by removing the entire NAD moiety from the 5'-end of an NAD-capped RNA.</text>
</comment>
<dbReference type="InParanoid" id="A0A401GSD7"/>